<keyword evidence="3" id="KW-0862">Zinc</keyword>
<keyword evidence="1" id="KW-0479">Metal-binding</keyword>
<dbReference type="Proteomes" id="UP001362999">
    <property type="component" value="Unassembled WGS sequence"/>
</dbReference>
<evidence type="ECO:0000256" key="3">
    <source>
        <dbReference type="ARBA" id="ARBA00022833"/>
    </source>
</evidence>
<evidence type="ECO:0000256" key="4">
    <source>
        <dbReference type="PROSITE-ProRule" id="PRU00134"/>
    </source>
</evidence>
<comment type="caution">
    <text evidence="6">The sequence shown here is derived from an EMBL/GenBank/DDBJ whole genome shotgun (WGS) entry which is preliminary data.</text>
</comment>
<dbReference type="InterPro" id="IPR002893">
    <property type="entry name" value="Znf_MYND"/>
</dbReference>
<evidence type="ECO:0000256" key="2">
    <source>
        <dbReference type="ARBA" id="ARBA00022771"/>
    </source>
</evidence>
<dbReference type="AlphaFoldDB" id="A0AAW0ALT6"/>
<evidence type="ECO:0000256" key="1">
    <source>
        <dbReference type="ARBA" id="ARBA00022723"/>
    </source>
</evidence>
<dbReference type="SUPFAM" id="SSF144232">
    <property type="entry name" value="HIT/MYND zinc finger-like"/>
    <property type="match status" value="1"/>
</dbReference>
<keyword evidence="2 4" id="KW-0863">Zinc-finger</keyword>
<evidence type="ECO:0000313" key="6">
    <source>
        <dbReference type="EMBL" id="KAK7014029.1"/>
    </source>
</evidence>
<feature type="domain" description="MYND-type" evidence="5">
    <location>
        <begin position="430"/>
        <end position="471"/>
    </location>
</feature>
<keyword evidence="7" id="KW-1185">Reference proteome</keyword>
<proteinExistence type="predicted"/>
<dbReference type="Pfam" id="PF01753">
    <property type="entry name" value="zf-MYND"/>
    <property type="match status" value="1"/>
</dbReference>
<dbReference type="PROSITE" id="PS50865">
    <property type="entry name" value="ZF_MYND_2"/>
    <property type="match status" value="1"/>
</dbReference>
<protein>
    <recommendedName>
        <fullName evidence="5">MYND-type domain-containing protein</fullName>
    </recommendedName>
</protein>
<evidence type="ECO:0000259" key="5">
    <source>
        <dbReference type="PROSITE" id="PS50865"/>
    </source>
</evidence>
<dbReference type="EMBL" id="JAWWNJ010000058">
    <property type="protein sequence ID" value="KAK7014029.1"/>
    <property type="molecule type" value="Genomic_DNA"/>
</dbReference>
<dbReference type="Gene3D" id="6.10.140.2220">
    <property type="match status" value="1"/>
</dbReference>
<organism evidence="6 7">
    <name type="scientific">Favolaschia claudopus</name>
    <dbReference type="NCBI Taxonomy" id="2862362"/>
    <lineage>
        <taxon>Eukaryota</taxon>
        <taxon>Fungi</taxon>
        <taxon>Dikarya</taxon>
        <taxon>Basidiomycota</taxon>
        <taxon>Agaricomycotina</taxon>
        <taxon>Agaricomycetes</taxon>
        <taxon>Agaricomycetidae</taxon>
        <taxon>Agaricales</taxon>
        <taxon>Marasmiineae</taxon>
        <taxon>Mycenaceae</taxon>
        <taxon>Favolaschia</taxon>
    </lineage>
</organism>
<name>A0AAW0ALT6_9AGAR</name>
<evidence type="ECO:0000313" key="7">
    <source>
        <dbReference type="Proteomes" id="UP001362999"/>
    </source>
</evidence>
<accession>A0AAW0ALT6</accession>
<dbReference type="GO" id="GO:0008270">
    <property type="term" value="F:zinc ion binding"/>
    <property type="evidence" value="ECO:0007669"/>
    <property type="project" value="UniProtKB-KW"/>
</dbReference>
<gene>
    <name evidence="6" type="ORF">R3P38DRAFT_1456722</name>
</gene>
<reference evidence="6 7" key="1">
    <citation type="journal article" date="2024" name="J Genomics">
        <title>Draft genome sequencing and assembly of Favolaschia claudopus CIRM-BRFM 2984 isolated from oak limbs.</title>
        <authorList>
            <person name="Navarro D."/>
            <person name="Drula E."/>
            <person name="Chaduli D."/>
            <person name="Cazenave R."/>
            <person name="Ahrendt S."/>
            <person name="Wang J."/>
            <person name="Lipzen A."/>
            <person name="Daum C."/>
            <person name="Barry K."/>
            <person name="Grigoriev I.V."/>
            <person name="Favel A."/>
            <person name="Rosso M.N."/>
            <person name="Martin F."/>
        </authorList>
    </citation>
    <scope>NUCLEOTIDE SEQUENCE [LARGE SCALE GENOMIC DNA]</scope>
    <source>
        <strain evidence="6 7">CIRM-BRFM 2984</strain>
    </source>
</reference>
<sequence length="636" mass="72857">MHPLLRLQNLEKPPEDALKIASAVTVAFPNRPSSAELFDFFQLTKVDAKLEYLPIYYHVLDPRRIPTPEELEDPNIVTHGNLAATLLCTNPLFRTLVPPDVLPDLWPHLWPWIDFIFTFDDFLTENIKWFFPAPMYFNFIYFCSAMWDHGENKDIIVSNPRCAAIAIRAWAWLLDHDDVLERGRHILIIQSIIHQSGATLDDILDAVEGRLDEIARLVMRQCAPLVPLNQKPITFQMDQEENTWLLEYAVGIVACLDQVTNHSIAASRRLCTALVSFGFVETLTVSCYGLSLSSNGLSHAQRRAIHGFLSILIGIFEGPKGSEALQLSVETGLLNVVLQHAQWPPSHVVHEDLVSLMNELLPRSTVYYHTLSKFRPLVPMLEIVDKTPQIFRVDSVCDAWKSFSELCRERLRAQAVFDSKVGPSSRACDNVECGKLLPKNDFKRCAGCSSVLYCSRECQRMDWRSGHRNSCIWHLSNRHRIRVIFSAKEYSFLRFLMQQDYCSQKSIFVAHLFRHWASNPNETVASLFDYRSGRIEVTCFEADLDEADDSEICDSEYYKDIEKRVERSAGRMTLDVMRVPYGTGYRDLILPLRRETGRIEADLKRISQAMGSSFKISPQLYDAIESAMREEGRVTR</sequence>